<dbReference type="InterPro" id="IPR011717">
    <property type="entry name" value="TPR-4"/>
</dbReference>
<accession>A0ABT1XV30</accession>
<proteinExistence type="predicted"/>
<dbReference type="InterPro" id="IPR011990">
    <property type="entry name" value="TPR-like_helical_dom_sf"/>
</dbReference>
<dbReference type="Pfam" id="PF13374">
    <property type="entry name" value="TPR_10"/>
    <property type="match status" value="1"/>
</dbReference>
<dbReference type="Proteomes" id="UP001206067">
    <property type="component" value="Unassembled WGS sequence"/>
</dbReference>
<dbReference type="RefSeq" id="WP_257596625.1">
    <property type="nucleotide sequence ID" value="NZ_JANKHH010000007.1"/>
</dbReference>
<dbReference type="PANTHER" id="PTHR46082:SF6">
    <property type="entry name" value="AAA+ ATPASE DOMAIN-CONTAINING PROTEIN-RELATED"/>
    <property type="match status" value="1"/>
</dbReference>
<keyword evidence="2" id="KW-1185">Reference proteome</keyword>
<dbReference type="SUPFAM" id="SSF48452">
    <property type="entry name" value="TPR-like"/>
    <property type="match status" value="1"/>
</dbReference>
<dbReference type="Gene3D" id="1.25.40.10">
    <property type="entry name" value="Tetratricopeptide repeat domain"/>
    <property type="match status" value="1"/>
</dbReference>
<reference evidence="1 2" key="1">
    <citation type="submission" date="2022-08" db="EMBL/GenBank/DDBJ databases">
        <title>Polyphasic taxonomy analysis of Qipengyuania sp.RS5-5.</title>
        <authorList>
            <person name="Xamxidin M."/>
            <person name="Wu M."/>
        </authorList>
    </citation>
    <scope>NUCLEOTIDE SEQUENCE [LARGE SCALE GENOMIC DNA]</scope>
    <source>
        <strain evidence="1 2">RS5-5</strain>
    </source>
</reference>
<evidence type="ECO:0000313" key="1">
    <source>
        <dbReference type="EMBL" id="MCR2834781.1"/>
    </source>
</evidence>
<dbReference type="Pfam" id="PF07721">
    <property type="entry name" value="TPR_4"/>
    <property type="match status" value="1"/>
</dbReference>
<sequence>MIHAPTRWLIIGVLLATSTILNVPAAIASTEADADAESRKYLKQRADKARHAMLAGHYDEAGTVYDELIAASTAAFGPADELTLYLQRFRANVYFRLGDLAEAESMTRSGLALSIDGSGEASVETLHYKNNLATIFQAQERFDEAAELFASTIELCREVLGAGHPDTLI</sequence>
<organism evidence="1 2">
    <name type="scientific">Parerythrobacter lacustris</name>
    <dbReference type="NCBI Taxonomy" id="2969984"/>
    <lineage>
        <taxon>Bacteria</taxon>
        <taxon>Pseudomonadati</taxon>
        <taxon>Pseudomonadota</taxon>
        <taxon>Alphaproteobacteria</taxon>
        <taxon>Sphingomonadales</taxon>
        <taxon>Erythrobacteraceae</taxon>
        <taxon>Parerythrobacter</taxon>
    </lineage>
</organism>
<gene>
    <name evidence="1" type="ORF">NSO95_12590</name>
</gene>
<dbReference type="PANTHER" id="PTHR46082">
    <property type="entry name" value="ATP/GTP-BINDING PROTEIN-RELATED"/>
    <property type="match status" value="1"/>
</dbReference>
<dbReference type="EMBL" id="JANKHH010000007">
    <property type="protein sequence ID" value="MCR2834781.1"/>
    <property type="molecule type" value="Genomic_DNA"/>
</dbReference>
<name>A0ABT1XV30_9SPHN</name>
<dbReference type="InterPro" id="IPR053137">
    <property type="entry name" value="NLR-like"/>
</dbReference>
<protein>
    <submittedName>
        <fullName evidence="1">Tetratricopeptide repeat protein</fullName>
    </submittedName>
</protein>
<comment type="caution">
    <text evidence="1">The sequence shown here is derived from an EMBL/GenBank/DDBJ whole genome shotgun (WGS) entry which is preliminary data.</text>
</comment>
<evidence type="ECO:0000313" key="2">
    <source>
        <dbReference type="Proteomes" id="UP001206067"/>
    </source>
</evidence>